<accession>A0ABR7RUQ0</accession>
<proteinExistence type="predicted"/>
<dbReference type="Proteomes" id="UP000626026">
    <property type="component" value="Unassembled WGS sequence"/>
</dbReference>
<keyword evidence="3" id="KW-1185">Reference proteome</keyword>
<gene>
    <name evidence="2" type="ORF">IBL26_24075</name>
</gene>
<dbReference type="RefSeq" id="WP_187787057.1">
    <property type="nucleotide sequence ID" value="NZ_JACTVA010000082.1"/>
</dbReference>
<dbReference type="EMBL" id="JACTVA010000082">
    <property type="protein sequence ID" value="MBC9209934.1"/>
    <property type="molecule type" value="Genomic_DNA"/>
</dbReference>
<evidence type="ECO:0000313" key="2">
    <source>
        <dbReference type="EMBL" id="MBC9209934.1"/>
    </source>
</evidence>
<sequence>MSEAVSEAAARLERAVDRLAQAMAQPRPEQGIPPDQVASLASRLDNTLARLRGALAELEGGDAVPHAVEQAAGMPPAQASGPDDADAIAPAPPMQDEER</sequence>
<reference evidence="2 3" key="1">
    <citation type="journal article" date="2013" name="Int. J. Syst. Evol. Microbiol.">
        <title>Roseomonas aerophila sp. nov., isolated from air.</title>
        <authorList>
            <person name="Kim S.J."/>
            <person name="Weon H.Y."/>
            <person name="Ahn J.H."/>
            <person name="Hong S.B."/>
            <person name="Seok S.J."/>
            <person name="Whang K.S."/>
            <person name="Kwon S.W."/>
        </authorList>
    </citation>
    <scope>NUCLEOTIDE SEQUENCE [LARGE SCALE GENOMIC DNA]</scope>
    <source>
        <strain evidence="2 3">NBRC 108923</strain>
    </source>
</reference>
<feature type="region of interest" description="Disordered" evidence="1">
    <location>
        <begin position="68"/>
        <end position="99"/>
    </location>
</feature>
<evidence type="ECO:0000256" key="1">
    <source>
        <dbReference type="SAM" id="MobiDB-lite"/>
    </source>
</evidence>
<name>A0ABR7RUQ0_9PROT</name>
<evidence type="ECO:0000313" key="3">
    <source>
        <dbReference type="Proteomes" id="UP000626026"/>
    </source>
</evidence>
<organism evidence="2 3">
    <name type="scientific">Teichococcus aerophilus</name>
    <dbReference type="NCBI Taxonomy" id="1224513"/>
    <lineage>
        <taxon>Bacteria</taxon>
        <taxon>Pseudomonadati</taxon>
        <taxon>Pseudomonadota</taxon>
        <taxon>Alphaproteobacteria</taxon>
        <taxon>Acetobacterales</taxon>
        <taxon>Roseomonadaceae</taxon>
        <taxon>Roseomonas</taxon>
    </lineage>
</organism>
<protein>
    <submittedName>
        <fullName evidence="2">Uncharacterized protein</fullName>
    </submittedName>
</protein>
<comment type="caution">
    <text evidence="2">The sequence shown here is derived from an EMBL/GenBank/DDBJ whole genome shotgun (WGS) entry which is preliminary data.</text>
</comment>